<dbReference type="PANTHER" id="PTHR12934:SF11">
    <property type="entry name" value="LARGE RIBOSOMAL SUBUNIT PROTEIN UL15M"/>
    <property type="match status" value="1"/>
</dbReference>
<dbReference type="AlphaFoldDB" id="E4RQR1"/>
<organism evidence="8 9">
    <name type="scientific">Leadbetterella byssophila (strain DSM 17132 / JCM 16389 / KACC 11308 / NBRC 106382 / 4M15)</name>
    <dbReference type="NCBI Taxonomy" id="649349"/>
    <lineage>
        <taxon>Bacteria</taxon>
        <taxon>Pseudomonadati</taxon>
        <taxon>Bacteroidota</taxon>
        <taxon>Cytophagia</taxon>
        <taxon>Cytophagales</taxon>
        <taxon>Leadbetterellaceae</taxon>
        <taxon>Leadbetterella</taxon>
    </lineage>
</organism>
<dbReference type="PROSITE" id="PS00475">
    <property type="entry name" value="RIBOSOMAL_L15"/>
    <property type="match status" value="1"/>
</dbReference>
<dbReference type="STRING" id="649349.Lbys_1811"/>
<reference evidence="8 9" key="2">
    <citation type="journal article" date="2011" name="Stand. Genomic Sci.">
        <title>Complete genome sequence of Leadbetterella byssophila type strain (4M15).</title>
        <authorList>
            <person name="Abt B."/>
            <person name="Teshima H."/>
            <person name="Lucas S."/>
            <person name="Lapidus A."/>
            <person name="Del Rio T.G."/>
            <person name="Nolan M."/>
            <person name="Tice H."/>
            <person name="Cheng J.F."/>
            <person name="Pitluck S."/>
            <person name="Liolios K."/>
            <person name="Pagani I."/>
            <person name="Ivanova N."/>
            <person name="Mavromatis K."/>
            <person name="Pati A."/>
            <person name="Tapia R."/>
            <person name="Han C."/>
            <person name="Goodwin L."/>
            <person name="Chen A."/>
            <person name="Palaniappan K."/>
            <person name="Land M."/>
            <person name="Hauser L."/>
            <person name="Chang Y.J."/>
            <person name="Jeffries C.D."/>
            <person name="Rohde M."/>
            <person name="Goker M."/>
            <person name="Tindall B.J."/>
            <person name="Detter J.C."/>
            <person name="Woyke T."/>
            <person name="Bristow J."/>
            <person name="Eisen J.A."/>
            <person name="Markowitz V."/>
            <person name="Hugenholtz P."/>
            <person name="Klenk H.P."/>
            <person name="Kyrpides N.C."/>
        </authorList>
    </citation>
    <scope>NUCLEOTIDE SEQUENCE [LARGE SCALE GENOMIC DNA]</scope>
    <source>
        <strain evidence="9">DSM 17132 / JCM 16389 / KACC 11308 / NBRC 106382 / 4M15</strain>
    </source>
</reference>
<evidence type="ECO:0000256" key="6">
    <source>
        <dbReference type="SAM" id="MobiDB-lite"/>
    </source>
</evidence>
<feature type="compositionally biased region" description="Gly residues" evidence="6">
    <location>
        <begin position="21"/>
        <end position="31"/>
    </location>
</feature>
<dbReference type="PANTHER" id="PTHR12934">
    <property type="entry name" value="50S RIBOSOMAL PROTEIN L15"/>
    <property type="match status" value="1"/>
</dbReference>
<dbReference type="HAMAP" id="MF_01341">
    <property type="entry name" value="Ribosomal_uL15"/>
    <property type="match status" value="1"/>
</dbReference>
<dbReference type="HOGENOM" id="CLU_055188_4_0_10"/>
<evidence type="ECO:0000259" key="7">
    <source>
        <dbReference type="Pfam" id="PF00828"/>
    </source>
</evidence>
<keyword evidence="3 4" id="KW-0687">Ribonucleoprotein</keyword>
<evidence type="ECO:0000256" key="1">
    <source>
        <dbReference type="ARBA" id="ARBA00007320"/>
    </source>
</evidence>
<proteinExistence type="inferred from homology"/>
<keyword evidence="2 4" id="KW-0689">Ribosomal protein</keyword>
<dbReference type="OrthoDB" id="9810293at2"/>
<accession>E4RQR1</accession>
<dbReference type="InterPro" id="IPR001196">
    <property type="entry name" value="Ribosomal_uL15_CS"/>
</dbReference>
<dbReference type="NCBIfam" id="TIGR01071">
    <property type="entry name" value="rplO_bact"/>
    <property type="match status" value="1"/>
</dbReference>
<dbReference type="InterPro" id="IPR030878">
    <property type="entry name" value="Ribosomal_uL15"/>
</dbReference>
<evidence type="ECO:0000256" key="3">
    <source>
        <dbReference type="ARBA" id="ARBA00023274"/>
    </source>
</evidence>
<dbReference type="Gene3D" id="3.100.10.10">
    <property type="match status" value="1"/>
</dbReference>
<dbReference type="KEGG" id="lby:Lbys_1811"/>
<dbReference type="EMBL" id="CP002305">
    <property type="protein sequence ID" value="ADQ17517.1"/>
    <property type="molecule type" value="Genomic_DNA"/>
</dbReference>
<dbReference type="Proteomes" id="UP000007435">
    <property type="component" value="Chromosome"/>
</dbReference>
<name>E4RQR1_LEAB4</name>
<protein>
    <recommendedName>
        <fullName evidence="4">Large ribosomal subunit protein uL15</fullName>
    </recommendedName>
</protein>
<evidence type="ECO:0000256" key="5">
    <source>
        <dbReference type="RuleBase" id="RU003888"/>
    </source>
</evidence>
<keyword evidence="4" id="KW-0694">RNA-binding</keyword>
<dbReference type="GO" id="GO:0022625">
    <property type="term" value="C:cytosolic large ribosomal subunit"/>
    <property type="evidence" value="ECO:0007669"/>
    <property type="project" value="TreeGrafter"/>
</dbReference>
<evidence type="ECO:0000256" key="2">
    <source>
        <dbReference type="ARBA" id="ARBA00022980"/>
    </source>
</evidence>
<dbReference type="SUPFAM" id="SSF52080">
    <property type="entry name" value="Ribosomal proteins L15p and L18e"/>
    <property type="match status" value="1"/>
</dbReference>
<dbReference type="InterPro" id="IPR005749">
    <property type="entry name" value="Ribosomal_uL15_bac-type"/>
</dbReference>
<comment type="similarity">
    <text evidence="1 4 5">Belongs to the universal ribosomal protein uL15 family.</text>
</comment>
<dbReference type="GO" id="GO:0006412">
    <property type="term" value="P:translation"/>
    <property type="evidence" value="ECO:0007669"/>
    <property type="project" value="UniProtKB-UniRule"/>
</dbReference>
<evidence type="ECO:0000313" key="8">
    <source>
        <dbReference type="EMBL" id="ADQ17517.1"/>
    </source>
</evidence>
<dbReference type="Pfam" id="PF00828">
    <property type="entry name" value="Ribosomal_L27A"/>
    <property type="match status" value="1"/>
</dbReference>
<evidence type="ECO:0000256" key="4">
    <source>
        <dbReference type="HAMAP-Rule" id="MF_01341"/>
    </source>
</evidence>
<dbReference type="InterPro" id="IPR036227">
    <property type="entry name" value="Ribosomal_uL15/eL18_sf"/>
</dbReference>
<reference key="1">
    <citation type="submission" date="2010-11" db="EMBL/GenBank/DDBJ databases">
        <title>The complete genome of Leadbetterella byssophila DSM 17132.</title>
        <authorList>
            <consortium name="US DOE Joint Genome Institute (JGI-PGF)"/>
            <person name="Lucas S."/>
            <person name="Copeland A."/>
            <person name="Lapidus A."/>
            <person name="Glavina del Rio T."/>
            <person name="Dalin E."/>
            <person name="Tice H."/>
            <person name="Bruce D."/>
            <person name="Goodwin L."/>
            <person name="Pitluck S."/>
            <person name="Kyrpides N."/>
            <person name="Mavromatis K."/>
            <person name="Ivanova N."/>
            <person name="Teshima H."/>
            <person name="Brettin T."/>
            <person name="Detter J.C."/>
            <person name="Han C."/>
            <person name="Tapia R."/>
            <person name="Land M."/>
            <person name="Hauser L."/>
            <person name="Markowitz V."/>
            <person name="Cheng J.-F."/>
            <person name="Hugenholtz P."/>
            <person name="Woyke T."/>
            <person name="Wu D."/>
            <person name="Tindall B."/>
            <person name="Pomrenke H.G."/>
            <person name="Brambilla E."/>
            <person name="Klenk H.-P."/>
            <person name="Eisen J.A."/>
        </authorList>
    </citation>
    <scope>NUCLEOTIDE SEQUENCE [LARGE SCALE GENOMIC DNA]</scope>
    <source>
        <strain>DSM 17132</strain>
    </source>
</reference>
<keyword evidence="4" id="KW-0699">rRNA-binding</keyword>
<feature type="domain" description="Large ribosomal subunit protein uL15/eL18" evidence="7">
    <location>
        <begin position="77"/>
        <end position="145"/>
    </location>
</feature>
<comment type="subunit">
    <text evidence="4">Part of the 50S ribosomal subunit.</text>
</comment>
<evidence type="ECO:0000313" key="9">
    <source>
        <dbReference type="Proteomes" id="UP000007435"/>
    </source>
</evidence>
<sequence>MKLETLKPAQGSVRNNTRLGRGQGSGGGGTAKRGHKGAKSRSGYSQKRGFEGGQMPLQRRVPKFGFNNINRVAYKAINLDTIQALFDKTKESNITVAFLKEHGLVAKSDLVKILGRGELNAAVNVTVHAFSQSAIDAITKAGGSASVLGQEVQGAE</sequence>
<feature type="region of interest" description="Disordered" evidence="6">
    <location>
        <begin position="1"/>
        <end position="56"/>
    </location>
</feature>
<keyword evidence="9" id="KW-1185">Reference proteome</keyword>
<dbReference type="InterPro" id="IPR021131">
    <property type="entry name" value="Ribosomal_uL15/eL18"/>
</dbReference>
<dbReference type="eggNOG" id="COG0200">
    <property type="taxonomic scope" value="Bacteria"/>
</dbReference>
<gene>
    <name evidence="4" type="primary">rplO</name>
    <name evidence="8" type="ordered locus">Lbys_1811</name>
</gene>
<dbReference type="RefSeq" id="WP_013408566.1">
    <property type="nucleotide sequence ID" value="NC_014655.1"/>
</dbReference>
<dbReference type="GO" id="GO:0003735">
    <property type="term" value="F:structural constituent of ribosome"/>
    <property type="evidence" value="ECO:0007669"/>
    <property type="project" value="InterPro"/>
</dbReference>
<dbReference type="GO" id="GO:0019843">
    <property type="term" value="F:rRNA binding"/>
    <property type="evidence" value="ECO:0007669"/>
    <property type="project" value="UniProtKB-UniRule"/>
</dbReference>
<comment type="function">
    <text evidence="4">Binds to the 23S rRNA.</text>
</comment>